<comment type="similarity">
    <text evidence="1">Belongs to the glycosyltransferase 20 family.</text>
</comment>
<dbReference type="SUPFAM" id="SSF53756">
    <property type="entry name" value="UDP-Glycosyltransferase/glycogen phosphorylase"/>
    <property type="match status" value="1"/>
</dbReference>
<proteinExistence type="inferred from homology"/>
<reference evidence="2 3" key="1">
    <citation type="submission" date="2016-10" db="EMBL/GenBank/DDBJ databases">
        <authorList>
            <person name="de Groot N.N."/>
        </authorList>
    </citation>
    <scope>NUCLEOTIDE SEQUENCE [LARGE SCALE GENOMIC DNA]</scope>
    <source>
        <strain evidence="2 3">ATCC 700224</strain>
    </source>
</reference>
<dbReference type="AlphaFoldDB" id="A0A1G6WVF1"/>
<dbReference type="PANTHER" id="PTHR10788">
    <property type="entry name" value="TREHALOSE-6-PHOSPHATE SYNTHASE"/>
    <property type="match status" value="1"/>
</dbReference>
<evidence type="ECO:0000313" key="3">
    <source>
        <dbReference type="Proteomes" id="UP000199412"/>
    </source>
</evidence>
<dbReference type="CDD" id="cd03788">
    <property type="entry name" value="GT20_TPS"/>
    <property type="match status" value="1"/>
</dbReference>
<gene>
    <name evidence="2" type="ORF">SAMN05421720_101276</name>
</gene>
<keyword evidence="3" id="KW-1185">Reference proteome</keyword>
<dbReference type="InterPro" id="IPR001830">
    <property type="entry name" value="Glyco_trans_20"/>
</dbReference>
<dbReference type="STRING" id="69960.SAMN05421720_101276"/>
<dbReference type="EMBL" id="FNAP01000001">
    <property type="protein sequence ID" value="SDD69613.1"/>
    <property type="molecule type" value="Genomic_DNA"/>
</dbReference>
<organism evidence="2 3">
    <name type="scientific">Rhodospira trueperi</name>
    <dbReference type="NCBI Taxonomy" id="69960"/>
    <lineage>
        <taxon>Bacteria</taxon>
        <taxon>Pseudomonadati</taxon>
        <taxon>Pseudomonadota</taxon>
        <taxon>Alphaproteobacteria</taxon>
        <taxon>Rhodospirillales</taxon>
        <taxon>Rhodospirillaceae</taxon>
        <taxon>Rhodospira</taxon>
    </lineage>
</organism>
<evidence type="ECO:0000313" key="2">
    <source>
        <dbReference type="EMBL" id="SDD69613.1"/>
    </source>
</evidence>
<dbReference type="GO" id="GO:0003825">
    <property type="term" value="F:alpha,alpha-trehalose-phosphate synthase (UDP-forming) activity"/>
    <property type="evidence" value="ECO:0007669"/>
    <property type="project" value="TreeGrafter"/>
</dbReference>
<dbReference type="Proteomes" id="UP000199412">
    <property type="component" value="Unassembled WGS sequence"/>
</dbReference>
<dbReference type="GO" id="GO:0005992">
    <property type="term" value="P:trehalose biosynthetic process"/>
    <property type="evidence" value="ECO:0007669"/>
    <property type="project" value="InterPro"/>
</dbReference>
<dbReference type="Pfam" id="PF00982">
    <property type="entry name" value="Glyco_transf_20"/>
    <property type="match status" value="1"/>
</dbReference>
<name>A0A1G6WVF1_9PROT</name>
<sequence length="472" mass="53349">MSRLVVVSNRVAVPDAQSATAGGLAVALRDALRSCGGIWFGWSGKTAPQTADQPTMTEVEPVTYATLDLGRKDYNEYYNGFANRTLWPLFHYRLDLAEFSHENHTGYLRVNTLFAEKLRPLIEDDDHIWVHDYHLIPLGRELRARGVAHPMGFYLHTPFPALEVLLALPSHALLVESLCSYDVLGFQTENDLRAFRDYIQHEAGGEIVDANTIRAYGRQIHAEVFPIGIEQDQMEGASARAVEQGAARRLERMLHNRSLMIGVDRLDYSKGIPERFRSFERFLELYPAHRGQVSMMQIAPLSRSEVPEYKAIRDTLEGLAGYINGRYGDFDWMPLHYLTKNFQRETLAGFFRLSRVGVVTPLRDGMNLVAKEYVASQDPDYPGVLVLSRFAGAARELDAALLVNPYDHDGVAAALNKGLVMSLEERRERWQSMYAKVRGNSLEYWRERFLTVLRAVPTPMALRASGNRTGVA</sequence>
<dbReference type="PANTHER" id="PTHR10788:SF106">
    <property type="entry name" value="BCDNA.GH08860"/>
    <property type="match status" value="1"/>
</dbReference>
<dbReference type="RefSeq" id="WP_092780962.1">
    <property type="nucleotide sequence ID" value="NZ_FNAP01000001.1"/>
</dbReference>
<dbReference type="OrthoDB" id="9815690at2"/>
<evidence type="ECO:0000256" key="1">
    <source>
        <dbReference type="ARBA" id="ARBA00008799"/>
    </source>
</evidence>
<accession>A0A1G6WVF1</accession>
<dbReference type="Gene3D" id="3.40.50.2000">
    <property type="entry name" value="Glycogen Phosphorylase B"/>
    <property type="match status" value="2"/>
</dbReference>
<protein>
    <submittedName>
        <fullName evidence="2">Trehalose 6-phosphate synthase</fullName>
    </submittedName>
</protein>